<dbReference type="Pfam" id="PF01549">
    <property type="entry name" value="ShK"/>
    <property type="match status" value="1"/>
</dbReference>
<feature type="transmembrane region" description="Helical" evidence="2">
    <location>
        <begin position="12"/>
        <end position="34"/>
    </location>
</feature>
<organism evidence="4">
    <name type="scientific">Corethron hystrix</name>
    <dbReference type="NCBI Taxonomy" id="216773"/>
    <lineage>
        <taxon>Eukaryota</taxon>
        <taxon>Sar</taxon>
        <taxon>Stramenopiles</taxon>
        <taxon>Ochrophyta</taxon>
        <taxon>Bacillariophyta</taxon>
        <taxon>Coscinodiscophyceae</taxon>
        <taxon>Corethrophycidae</taxon>
        <taxon>Corethrales</taxon>
        <taxon>Corethraceae</taxon>
        <taxon>Corethron</taxon>
    </lineage>
</organism>
<dbReference type="SUPFAM" id="SSF81901">
    <property type="entry name" value="HCP-like"/>
    <property type="match status" value="1"/>
</dbReference>
<dbReference type="PROSITE" id="PS51670">
    <property type="entry name" value="SHKT"/>
    <property type="match status" value="1"/>
</dbReference>
<keyword evidence="2" id="KW-1133">Transmembrane helix</keyword>
<feature type="domain" description="ShKT" evidence="3">
    <location>
        <begin position="78"/>
        <end position="112"/>
    </location>
</feature>
<proteinExistence type="predicted"/>
<keyword evidence="2" id="KW-0472">Membrane</keyword>
<evidence type="ECO:0000256" key="1">
    <source>
        <dbReference type="SAM" id="MobiDB-lite"/>
    </source>
</evidence>
<dbReference type="InterPro" id="IPR011990">
    <property type="entry name" value="TPR-like_helical_dom_sf"/>
</dbReference>
<keyword evidence="2" id="KW-0812">Transmembrane</keyword>
<dbReference type="EMBL" id="HBFR01042920">
    <property type="protein sequence ID" value="CAD8904181.1"/>
    <property type="molecule type" value="Transcribed_RNA"/>
</dbReference>
<protein>
    <recommendedName>
        <fullName evidence="3">ShKT domain-containing protein</fullName>
    </recommendedName>
</protein>
<dbReference type="PANTHER" id="PTHR11102:SF160">
    <property type="entry name" value="ERAD-ASSOCIATED E3 UBIQUITIN-PROTEIN LIGASE COMPONENT HRD3"/>
    <property type="match status" value="1"/>
</dbReference>
<evidence type="ECO:0000259" key="3">
    <source>
        <dbReference type="PROSITE" id="PS51670"/>
    </source>
</evidence>
<dbReference type="InterPro" id="IPR003582">
    <property type="entry name" value="ShKT_dom"/>
</dbReference>
<dbReference type="SMART" id="SM00254">
    <property type="entry name" value="ShKT"/>
    <property type="match status" value="1"/>
</dbReference>
<reference evidence="4" key="1">
    <citation type="submission" date="2021-01" db="EMBL/GenBank/DDBJ databases">
        <authorList>
            <person name="Corre E."/>
            <person name="Pelletier E."/>
            <person name="Niang G."/>
            <person name="Scheremetjew M."/>
            <person name="Finn R."/>
            <person name="Kale V."/>
            <person name="Holt S."/>
            <person name="Cochrane G."/>
            <person name="Meng A."/>
            <person name="Brown T."/>
            <person name="Cohen L."/>
        </authorList>
    </citation>
    <scope>NUCLEOTIDE SEQUENCE</scope>
    <source>
        <strain evidence="4">308</strain>
    </source>
</reference>
<sequence length="645" mass="71653">MIIFLNICLTILGRNWAALYVVILLANFHFAWYAECHFRNSCAAAQSTRTTDNRDPLNPETCDVDNSRCGYDKHEISCVDSNKKCAKWALKGECAANPRYMNKNCPASCRKCRGIASDGAAEGRGEGFSASPHRSVPLRPSDLPGPTVFSSFGANYTIDLPAGRFIVAPGTVKRVNRKSRSSISSDFFVLPSLVERSNIDEVLTLLRNYASENAFDEDPDTVDGMPTYEIFLDNDTIRGKQAEKGGKPLDSDSRALLTRRPLREKLNKIIQPILNDKVTPFVRAQYPDICDGEKGRKCTPCYSLIRRYRHGERQSHAMHHDGHAIVTVVTSLADYGLEYLGGLYVSTGFSQKEYLSLNKGDSVAHQSTLLHGVQVLEKDEEPESTERWSWILWYKDSETCDDYSYEWFQECAEGGDAICQQLHATKATQIPGITDHQKAELVVKWNKLAASGGAGTSAVKLGYAYLKKLPSPLPFDKNEAIKYFQMSIASSNEPDGHFGLAQIILEDLSLNENKGNVYPNQKETMLKKVFDHLENAAKAGHVFSMFNLGIAHVFGYGVNDINLKLGAEWFVQSGLPEGYFFASEFAQSVANLADATKYGTRARILGYGSQWRQMARRSTGSGGTGAVDLNMPWPKNRNGRIPPKV</sequence>
<accession>A0A7S1G2S2</accession>
<name>A0A7S1G2S2_9STRA</name>
<evidence type="ECO:0000313" key="4">
    <source>
        <dbReference type="EMBL" id="CAD8904181.1"/>
    </source>
</evidence>
<dbReference type="PANTHER" id="PTHR11102">
    <property type="entry name" value="SEL-1-LIKE PROTEIN"/>
    <property type="match status" value="1"/>
</dbReference>
<evidence type="ECO:0000256" key="2">
    <source>
        <dbReference type="SAM" id="Phobius"/>
    </source>
</evidence>
<dbReference type="AlphaFoldDB" id="A0A7S1G2S2"/>
<feature type="region of interest" description="Disordered" evidence="1">
    <location>
        <begin position="617"/>
        <end position="645"/>
    </location>
</feature>
<gene>
    <name evidence="4" type="ORF">CHYS00102_LOCUS31401</name>
</gene>
<dbReference type="Gene3D" id="1.25.40.10">
    <property type="entry name" value="Tetratricopeptide repeat domain"/>
    <property type="match status" value="1"/>
</dbReference>
<dbReference type="InterPro" id="IPR050767">
    <property type="entry name" value="Sel1_AlgK"/>
</dbReference>